<dbReference type="PANTHER" id="PTHR13355:SF11">
    <property type="entry name" value="GLUCOSAMINE 6-PHOSPHATE N-ACETYLTRANSFERASE"/>
    <property type="match status" value="1"/>
</dbReference>
<dbReference type="CDD" id="cd04301">
    <property type="entry name" value="NAT_SF"/>
    <property type="match status" value="1"/>
</dbReference>
<dbReference type="AlphaFoldDB" id="A0A846TR41"/>
<reference evidence="2 3" key="1">
    <citation type="submission" date="2020-04" db="EMBL/GenBank/DDBJ databases">
        <title>Complete genome sequence of Spiroplasma platyhelix ATCC 51748, an insect isolate.</title>
        <authorList>
            <person name="Green E.A."/>
            <person name="Klassen J.L."/>
        </authorList>
    </citation>
    <scope>NUCLEOTIDE SEQUENCE [LARGE SCALE GENOMIC DNA]</scope>
    <source>
        <strain evidence="2 3">PALS-1</strain>
    </source>
</reference>
<accession>A0A846TR41</accession>
<dbReference type="RefSeq" id="WP_168105280.1">
    <property type="nucleotide sequence ID" value="NZ_CP051215.1"/>
</dbReference>
<sequence length="142" mass="16654">MKIKIVHNQKMMNQALRIREAVFINEQKVPLSEEVDEYDTTSTHYLVYNLKNRPVATCRTRAYKNKLKIERVCVLKPYRGKKIGEKLMLHAEKEAQTQGFKGTMLSAQVQVVPFYKKLGYQICSEPFIDSNIEHYLMEKNIN</sequence>
<dbReference type="SUPFAM" id="SSF55729">
    <property type="entry name" value="Acyl-CoA N-acyltransferases (Nat)"/>
    <property type="match status" value="1"/>
</dbReference>
<evidence type="ECO:0000313" key="2">
    <source>
        <dbReference type="EMBL" id="NKE38810.1"/>
    </source>
</evidence>
<dbReference type="GO" id="GO:0004343">
    <property type="term" value="F:glucosamine 6-phosphate N-acetyltransferase activity"/>
    <property type="evidence" value="ECO:0007669"/>
    <property type="project" value="TreeGrafter"/>
</dbReference>
<keyword evidence="2" id="KW-0808">Transferase</keyword>
<dbReference type="InterPro" id="IPR039143">
    <property type="entry name" value="GNPNAT1-like"/>
</dbReference>
<dbReference type="Gene3D" id="3.40.630.30">
    <property type="match status" value="1"/>
</dbReference>
<dbReference type="Proteomes" id="UP000584587">
    <property type="component" value="Unassembled WGS sequence"/>
</dbReference>
<protein>
    <submittedName>
        <fullName evidence="2">GNAT family N-acetyltransferase</fullName>
    </submittedName>
</protein>
<proteinExistence type="predicted"/>
<dbReference type="InterPro" id="IPR016181">
    <property type="entry name" value="Acyl_CoA_acyltransferase"/>
</dbReference>
<feature type="domain" description="N-acetyltransferase" evidence="1">
    <location>
        <begin position="1"/>
        <end position="142"/>
    </location>
</feature>
<keyword evidence="3" id="KW-1185">Reference proteome</keyword>
<evidence type="ECO:0000313" key="3">
    <source>
        <dbReference type="Proteomes" id="UP000584587"/>
    </source>
</evidence>
<dbReference type="PANTHER" id="PTHR13355">
    <property type="entry name" value="GLUCOSAMINE 6-PHOSPHATE N-ACETYLTRANSFERASE"/>
    <property type="match status" value="1"/>
</dbReference>
<dbReference type="EMBL" id="JAAVVK010000002">
    <property type="protein sequence ID" value="NKE38810.1"/>
    <property type="molecule type" value="Genomic_DNA"/>
</dbReference>
<gene>
    <name evidence="2" type="ORF">HER12_03520</name>
</gene>
<dbReference type="Pfam" id="PF13673">
    <property type="entry name" value="Acetyltransf_10"/>
    <property type="match status" value="1"/>
</dbReference>
<comment type="caution">
    <text evidence="2">The sequence shown here is derived from an EMBL/GenBank/DDBJ whole genome shotgun (WGS) entry which is preliminary data.</text>
</comment>
<evidence type="ECO:0000259" key="1">
    <source>
        <dbReference type="PROSITE" id="PS51186"/>
    </source>
</evidence>
<dbReference type="PROSITE" id="PS51186">
    <property type="entry name" value="GNAT"/>
    <property type="match status" value="1"/>
</dbReference>
<organism evidence="2 3">
    <name type="scientific">Spiroplasma platyhelix PALS-1</name>
    <dbReference type="NCBI Taxonomy" id="1276218"/>
    <lineage>
        <taxon>Bacteria</taxon>
        <taxon>Bacillati</taxon>
        <taxon>Mycoplasmatota</taxon>
        <taxon>Mollicutes</taxon>
        <taxon>Entomoplasmatales</taxon>
        <taxon>Spiroplasmataceae</taxon>
        <taxon>Spiroplasma</taxon>
    </lineage>
</organism>
<dbReference type="InterPro" id="IPR000182">
    <property type="entry name" value="GNAT_dom"/>
</dbReference>
<name>A0A846TR41_9MOLU</name>